<gene>
    <name evidence="1" type="ORF">C5O00_09455</name>
</gene>
<dbReference type="InterPro" id="IPR018644">
    <property type="entry name" value="DUF2071"/>
</dbReference>
<dbReference type="PANTHER" id="PTHR39186">
    <property type="entry name" value="DUF2071 FAMILY PROTEIN"/>
    <property type="match status" value="1"/>
</dbReference>
<evidence type="ECO:0000313" key="1">
    <source>
        <dbReference type="EMBL" id="AVI51387.1"/>
    </source>
</evidence>
<dbReference type="Pfam" id="PF09844">
    <property type="entry name" value="DUF2071"/>
    <property type="match status" value="1"/>
</dbReference>
<evidence type="ECO:0008006" key="3">
    <source>
        <dbReference type="Google" id="ProtNLM"/>
    </source>
</evidence>
<organism evidence="1 2">
    <name type="scientific">Pukyongia salina</name>
    <dbReference type="NCBI Taxonomy" id="2094025"/>
    <lineage>
        <taxon>Bacteria</taxon>
        <taxon>Pseudomonadati</taxon>
        <taxon>Bacteroidota</taxon>
        <taxon>Flavobacteriia</taxon>
        <taxon>Flavobacteriales</taxon>
        <taxon>Flavobacteriaceae</taxon>
        <taxon>Pukyongia</taxon>
    </lineage>
</organism>
<dbReference type="KEGG" id="aue:C5O00_09455"/>
<protein>
    <recommendedName>
        <fullName evidence="3">DUF2071 domain-containing protein</fullName>
    </recommendedName>
</protein>
<dbReference type="RefSeq" id="WP_105216628.1">
    <property type="nucleotide sequence ID" value="NZ_CP027062.1"/>
</dbReference>
<reference evidence="1 2" key="1">
    <citation type="submission" date="2018-02" db="EMBL/GenBank/DDBJ databases">
        <title>Genomic analysis of the strain RR4-38 isolated from a seawater recirculating aquaculture system.</title>
        <authorList>
            <person name="Kim Y.-S."/>
            <person name="Jang Y.H."/>
            <person name="Kim K.-H."/>
        </authorList>
    </citation>
    <scope>NUCLEOTIDE SEQUENCE [LARGE SCALE GENOMIC DNA]</scope>
    <source>
        <strain evidence="1 2">RR4-38</strain>
    </source>
</reference>
<proteinExistence type="predicted"/>
<accession>A0A2S0HXH4</accession>
<dbReference type="EMBL" id="CP027062">
    <property type="protein sequence ID" value="AVI51387.1"/>
    <property type="molecule type" value="Genomic_DNA"/>
</dbReference>
<dbReference type="Proteomes" id="UP000238442">
    <property type="component" value="Chromosome"/>
</dbReference>
<keyword evidence="2" id="KW-1185">Reference proteome</keyword>
<dbReference type="OrthoDB" id="1421826at2"/>
<name>A0A2S0HXH4_9FLAO</name>
<sequence>MSFLTAEWRKLLLVNYEIEPHLLKPYLPYKTELDTWNGIHYVSLVGFMFLNTKVFGLKFPFHINFEEINIRFYVRHHDGKNWRRGVVFIKELVPKPIISFIANTVYNEHYATRKMYHSWMEDADSLNIEYGFLEKGKNHSMQVNASKTATEIPPNSETEFITEHYWGYSSISGKKTTQYEVTHPRWLAYEVKDYKVDMDFGQVYGDRFIILNGLEPRSVMLAEGSSITVESKTILK</sequence>
<evidence type="ECO:0000313" key="2">
    <source>
        <dbReference type="Proteomes" id="UP000238442"/>
    </source>
</evidence>
<dbReference type="PANTHER" id="PTHR39186:SF1">
    <property type="entry name" value="DUF2071 DOMAIN-CONTAINING PROTEIN"/>
    <property type="match status" value="1"/>
</dbReference>
<dbReference type="AlphaFoldDB" id="A0A2S0HXH4"/>